<reference evidence="3" key="2">
    <citation type="submission" date="2022-06" db="UniProtKB">
        <authorList>
            <consortium name="EnsemblMetazoa"/>
        </authorList>
    </citation>
    <scope>IDENTIFICATION</scope>
    <source>
        <strain evidence="3">p50T (Dazao)</strain>
    </source>
</reference>
<feature type="compositionally biased region" description="Basic residues" evidence="1">
    <location>
        <begin position="93"/>
        <end position="102"/>
    </location>
</feature>
<evidence type="ECO:0000256" key="1">
    <source>
        <dbReference type="SAM" id="MobiDB-lite"/>
    </source>
</evidence>
<feature type="signal peptide" evidence="2">
    <location>
        <begin position="1"/>
        <end position="23"/>
    </location>
</feature>
<dbReference type="Proteomes" id="UP000005204">
    <property type="component" value="Unassembled WGS sequence"/>
</dbReference>
<feature type="compositionally biased region" description="Pro residues" evidence="1">
    <location>
        <begin position="77"/>
        <end position="90"/>
    </location>
</feature>
<dbReference type="RefSeq" id="XP_004923302.1">
    <property type="nucleotide sequence ID" value="XM_004923245.5"/>
</dbReference>
<dbReference type="KEGG" id="bmor:101744545"/>
<name>A0A8R2AKY7_BOMMO</name>
<dbReference type="GeneID" id="101744545"/>
<sequence length="377" mass="43063">MQLKDVFCCIVFMVTVAASCVKAENQKHDLQEPSEEKRIRKRDATMLIDNFPMDSSYQNPKIIYRRISKISRQRYGPPKPKYGPPRPVYGPPKSRKPGKKYYGKVNPRYGPPSHKKRSSKPKPRYGPPKRQSKPVYGPPKKIPYNHYQPEVAGFGEPPIQNSNDYNTHKKTYGEPPVDSYGAPIKASLKDIYPATSGLKGPTSYFEADYSNYGDEYKSWKSYQQDKNIDSAYAFTKKHPKFVKPKLELFVTPATPGMENNEENLSYSDVYMHKQKERVKKPLMQDSKTNKPWKVEKKPVDNDEEIIIGGQYAEPPARYIPKYPPSVSMMADDGEFSPKGYVDPDTTESATVSPYVNYKNSNLAFNPQNLNDAFSIPE</sequence>
<dbReference type="EnsemblMetazoa" id="XM_004923245.4">
    <property type="protein sequence ID" value="XP_004923302.1"/>
    <property type="gene ID" value="LOC101744545"/>
</dbReference>
<reference evidence="4" key="1">
    <citation type="journal article" date="2008" name="Insect Biochem. Mol. Biol.">
        <title>The genome of a lepidopteran model insect, the silkworm Bombyx mori.</title>
        <authorList>
            <consortium name="International Silkworm Genome Consortium"/>
        </authorList>
    </citation>
    <scope>NUCLEOTIDE SEQUENCE [LARGE SCALE GENOMIC DNA]</scope>
    <source>
        <strain evidence="4">p50T</strain>
    </source>
</reference>
<evidence type="ECO:0008006" key="5">
    <source>
        <dbReference type="Google" id="ProtNLM"/>
    </source>
</evidence>
<organism evidence="3 4">
    <name type="scientific">Bombyx mori</name>
    <name type="common">Silk moth</name>
    <dbReference type="NCBI Taxonomy" id="7091"/>
    <lineage>
        <taxon>Eukaryota</taxon>
        <taxon>Metazoa</taxon>
        <taxon>Ecdysozoa</taxon>
        <taxon>Arthropoda</taxon>
        <taxon>Hexapoda</taxon>
        <taxon>Insecta</taxon>
        <taxon>Pterygota</taxon>
        <taxon>Neoptera</taxon>
        <taxon>Endopterygota</taxon>
        <taxon>Lepidoptera</taxon>
        <taxon>Glossata</taxon>
        <taxon>Ditrysia</taxon>
        <taxon>Bombycoidea</taxon>
        <taxon>Bombycidae</taxon>
        <taxon>Bombycinae</taxon>
        <taxon>Bombyx</taxon>
    </lineage>
</organism>
<keyword evidence="4" id="KW-1185">Reference proteome</keyword>
<protein>
    <recommendedName>
        <fullName evidence="5">Cuticle protein</fullName>
    </recommendedName>
</protein>
<evidence type="ECO:0000313" key="4">
    <source>
        <dbReference type="Proteomes" id="UP000005204"/>
    </source>
</evidence>
<dbReference type="OrthoDB" id="7167967at2759"/>
<accession>A0A8R2AKY7</accession>
<dbReference type="PROSITE" id="PS51257">
    <property type="entry name" value="PROKAR_LIPOPROTEIN"/>
    <property type="match status" value="1"/>
</dbReference>
<dbReference type="AlphaFoldDB" id="A0A8R2AKY7"/>
<proteinExistence type="predicted"/>
<evidence type="ECO:0000256" key="2">
    <source>
        <dbReference type="SAM" id="SignalP"/>
    </source>
</evidence>
<keyword evidence="2" id="KW-0732">Signal</keyword>
<feature type="chain" id="PRO_5035793202" description="Cuticle protein" evidence="2">
    <location>
        <begin position="24"/>
        <end position="377"/>
    </location>
</feature>
<feature type="region of interest" description="Disordered" evidence="1">
    <location>
        <begin position="69"/>
        <end position="178"/>
    </location>
</feature>
<evidence type="ECO:0000313" key="3">
    <source>
        <dbReference type="EnsemblMetazoa" id="XP_004923302.1"/>
    </source>
</evidence>
<feature type="compositionally biased region" description="Basic residues" evidence="1">
    <location>
        <begin position="113"/>
        <end position="123"/>
    </location>
</feature>